<dbReference type="EMBL" id="BAAATJ010000004">
    <property type="protein sequence ID" value="GAA2390956.1"/>
    <property type="molecule type" value="Genomic_DNA"/>
</dbReference>
<evidence type="ECO:0000313" key="4">
    <source>
        <dbReference type="Proteomes" id="UP001500058"/>
    </source>
</evidence>
<feature type="domain" description="PPM-type phosphatase" evidence="2">
    <location>
        <begin position="182"/>
        <end position="395"/>
    </location>
</feature>
<name>A0ABP5UZ57_9ACTN</name>
<dbReference type="SUPFAM" id="SSF81606">
    <property type="entry name" value="PP2C-like"/>
    <property type="match status" value="1"/>
</dbReference>
<dbReference type="InterPro" id="IPR036457">
    <property type="entry name" value="PPM-type-like_dom_sf"/>
</dbReference>
<keyword evidence="4" id="KW-1185">Reference proteome</keyword>
<evidence type="ECO:0000259" key="2">
    <source>
        <dbReference type="PROSITE" id="PS51746"/>
    </source>
</evidence>
<accession>A0ABP5UZ57</accession>
<keyword evidence="1" id="KW-0378">Hydrolase</keyword>
<reference evidence="4" key="1">
    <citation type="journal article" date="2019" name="Int. J. Syst. Evol. Microbiol.">
        <title>The Global Catalogue of Microorganisms (GCM) 10K type strain sequencing project: providing services to taxonomists for standard genome sequencing and annotation.</title>
        <authorList>
            <consortium name="The Broad Institute Genomics Platform"/>
            <consortium name="The Broad Institute Genome Sequencing Center for Infectious Disease"/>
            <person name="Wu L."/>
            <person name="Ma J."/>
        </authorList>
    </citation>
    <scope>NUCLEOTIDE SEQUENCE [LARGE SCALE GENOMIC DNA]</scope>
    <source>
        <strain evidence="4">JCM 6921</strain>
    </source>
</reference>
<protein>
    <submittedName>
        <fullName evidence="3">PP2C family protein-serine/threonine phosphatase</fullName>
    </submittedName>
</protein>
<sequence>MADTARVSQPFVELVLASHVATLEELPEMVAGHVSAAGLRHVVFFLVDLQETVLREVTGHGPDAGRGGLELRIDGTLPGLAYQRVDLVAEPNRTAEGLRRWWAPITDGVERLGVVRADTPGDDEETRYALRALSSVMALLLLSKRSFSDSYARLVRTAPMNVAAEMQWNLTPPPAFAGHDVTIGAVSEPAYEIGGDAFDYAVADTTLHLGIFDAMGHDATAGLTANVAVAACRNARRQGADLAGTSRKVEEALVGQFGTSRYATGIIADLDLDTGRLSWVNRGHHLPVLVRTGRWWQQLQCPPAGPMGTDLGLPITVCHEQLQPGDRIVLYTDGITEARDTEGREFGLDRFVEFVLRHHSGRLTLHETLRRLVHAVLEHHADRLDDDATVLLAEWRGGHQQELTP</sequence>
<dbReference type="Proteomes" id="UP001500058">
    <property type="component" value="Unassembled WGS sequence"/>
</dbReference>
<dbReference type="Gene3D" id="3.60.40.10">
    <property type="entry name" value="PPM-type phosphatase domain"/>
    <property type="match status" value="1"/>
</dbReference>
<proteinExistence type="predicted"/>
<organism evidence="3 4">
    <name type="scientific">Streptomyces glaucosporus</name>
    <dbReference type="NCBI Taxonomy" id="284044"/>
    <lineage>
        <taxon>Bacteria</taxon>
        <taxon>Bacillati</taxon>
        <taxon>Actinomycetota</taxon>
        <taxon>Actinomycetes</taxon>
        <taxon>Kitasatosporales</taxon>
        <taxon>Streptomycetaceae</taxon>
        <taxon>Streptomyces</taxon>
    </lineage>
</organism>
<dbReference type="PANTHER" id="PTHR43156">
    <property type="entry name" value="STAGE II SPORULATION PROTEIN E-RELATED"/>
    <property type="match status" value="1"/>
</dbReference>
<evidence type="ECO:0000313" key="3">
    <source>
        <dbReference type="EMBL" id="GAA2390956.1"/>
    </source>
</evidence>
<dbReference type="InterPro" id="IPR052016">
    <property type="entry name" value="Bact_Sigma-Reg"/>
</dbReference>
<evidence type="ECO:0000256" key="1">
    <source>
        <dbReference type="ARBA" id="ARBA00022801"/>
    </source>
</evidence>
<dbReference type="RefSeq" id="WP_344629952.1">
    <property type="nucleotide sequence ID" value="NZ_BAAATJ010000004.1"/>
</dbReference>
<dbReference type="InterPro" id="IPR001932">
    <property type="entry name" value="PPM-type_phosphatase-like_dom"/>
</dbReference>
<dbReference type="PROSITE" id="PS51746">
    <property type="entry name" value="PPM_2"/>
    <property type="match status" value="1"/>
</dbReference>
<gene>
    <name evidence="3" type="ORF">GCM10010420_13680</name>
</gene>
<dbReference type="SMART" id="SM00331">
    <property type="entry name" value="PP2C_SIG"/>
    <property type="match status" value="1"/>
</dbReference>
<dbReference type="Pfam" id="PF07228">
    <property type="entry name" value="SpoIIE"/>
    <property type="match status" value="1"/>
</dbReference>
<dbReference type="PANTHER" id="PTHR43156:SF2">
    <property type="entry name" value="STAGE II SPORULATION PROTEIN E"/>
    <property type="match status" value="1"/>
</dbReference>
<comment type="caution">
    <text evidence="3">The sequence shown here is derived from an EMBL/GenBank/DDBJ whole genome shotgun (WGS) entry which is preliminary data.</text>
</comment>